<keyword evidence="2" id="KW-0378">Hydrolase</keyword>
<dbReference type="Gene3D" id="3.40.50.300">
    <property type="entry name" value="P-loop containing nucleotide triphosphate hydrolases"/>
    <property type="match status" value="1"/>
</dbReference>
<organism evidence="2 3">
    <name type="scientific">Treponema porcinum</name>
    <dbReference type="NCBI Taxonomy" id="261392"/>
    <lineage>
        <taxon>Bacteria</taxon>
        <taxon>Pseudomonadati</taxon>
        <taxon>Spirochaetota</taxon>
        <taxon>Spirochaetia</taxon>
        <taxon>Spirochaetales</taxon>
        <taxon>Treponemataceae</taxon>
        <taxon>Treponema</taxon>
    </lineage>
</organism>
<dbReference type="Pfam" id="PF05970">
    <property type="entry name" value="PIF1"/>
    <property type="match status" value="1"/>
</dbReference>
<dbReference type="InterPro" id="IPR027417">
    <property type="entry name" value="P-loop_NTPase"/>
</dbReference>
<keyword evidence="2" id="KW-0067">ATP-binding</keyword>
<evidence type="ECO:0000313" key="2">
    <source>
        <dbReference type="EMBL" id="SJZ49109.1"/>
    </source>
</evidence>
<proteinExistence type="predicted"/>
<feature type="domain" description="DNA helicase Pif1-like DEAD-box helicase" evidence="1">
    <location>
        <begin position="47"/>
        <end position="236"/>
    </location>
</feature>
<gene>
    <name evidence="2" type="ORF">SAMN02745149_01432</name>
</gene>
<keyword evidence="2" id="KW-0547">Nucleotide-binding</keyword>
<name>A0A1T4L312_TREPO</name>
<dbReference type="SUPFAM" id="SSF52540">
    <property type="entry name" value="P-loop containing nucleoside triphosphate hydrolases"/>
    <property type="match status" value="2"/>
</dbReference>
<evidence type="ECO:0000313" key="3">
    <source>
        <dbReference type="Proteomes" id="UP000190423"/>
    </source>
</evidence>
<protein>
    <submittedName>
        <fullName evidence="2">PIF1-like helicase</fullName>
    </submittedName>
</protein>
<sequence>MNLSYIAKKARIENKQSIIEERKNLFPLPEGYDINSPDNIEIKKAYNALLNNIPVVFVTGAAGTGKSTFINYVRNNITKDSGKEYVILACYGSAALNINGQTIHSFFNFPARDFDSSEIHKFKKNTAAEKTDLIIIDEISIVESSLLDHIDYALRLWCNSNIPFAGKQLLLIGDYFQLSPWIRWDNEATKKFKSQWDSQFFFDAHVFNNVNTEVFKLTKVHRQNDINFINILNRIRTLDNGYEKDIEFLNTNCEVKSKLERNGRFHLPENCVYLTTTNEKADKVNNERLLKFSEETRQPIIEFTGTFEGKMTESKVERILTPKLLRICIGAKIMITRNIYFREHKGTLDVVNGSFGFIKEIASDNSFITVSLLNGKEIRLEKYSWDMISYEWNDEKNILESKIIGSFKQFPIRLGWALTIHKAQGMTLDCVDIDVQEAFAPGQAYVALSRCKSLEGLYLQKPIKLNNVKTDNIVKKFDELLFQDSCTEISTE</sequence>
<dbReference type="GeneID" id="78316728"/>
<keyword evidence="3" id="KW-1185">Reference proteome</keyword>
<dbReference type="InterPro" id="IPR051055">
    <property type="entry name" value="PIF1_helicase"/>
</dbReference>
<dbReference type="RefSeq" id="WP_078933346.1">
    <property type="nucleotide sequence ID" value="NZ_FUWG01000010.1"/>
</dbReference>
<dbReference type="AlphaFoldDB" id="A0A1T4L312"/>
<dbReference type="STRING" id="261392.SAMN02745149_01432"/>
<evidence type="ECO:0000259" key="1">
    <source>
        <dbReference type="Pfam" id="PF05970"/>
    </source>
</evidence>
<dbReference type="GO" id="GO:0003678">
    <property type="term" value="F:DNA helicase activity"/>
    <property type="evidence" value="ECO:0007669"/>
    <property type="project" value="InterPro"/>
</dbReference>
<dbReference type="PANTHER" id="PTHR47642">
    <property type="entry name" value="ATP-DEPENDENT DNA HELICASE"/>
    <property type="match status" value="1"/>
</dbReference>
<dbReference type="GO" id="GO:0000723">
    <property type="term" value="P:telomere maintenance"/>
    <property type="evidence" value="ECO:0007669"/>
    <property type="project" value="InterPro"/>
</dbReference>
<dbReference type="CDD" id="cd18809">
    <property type="entry name" value="SF1_C_RecD"/>
    <property type="match status" value="1"/>
</dbReference>
<dbReference type="OrthoDB" id="9803432at2"/>
<reference evidence="2 3" key="1">
    <citation type="submission" date="2017-02" db="EMBL/GenBank/DDBJ databases">
        <authorList>
            <person name="Peterson S.W."/>
        </authorList>
    </citation>
    <scope>NUCLEOTIDE SEQUENCE [LARGE SCALE GENOMIC DNA]</scope>
    <source>
        <strain evidence="2 3">ATCC BAA-908</strain>
    </source>
</reference>
<dbReference type="InterPro" id="IPR010285">
    <property type="entry name" value="DNA_helicase_pif1-like_DEAD"/>
</dbReference>
<keyword evidence="2" id="KW-0347">Helicase</keyword>
<dbReference type="EMBL" id="FUWG01000010">
    <property type="protein sequence ID" value="SJZ49109.1"/>
    <property type="molecule type" value="Genomic_DNA"/>
</dbReference>
<accession>A0A1T4L312</accession>
<dbReference type="Proteomes" id="UP000190423">
    <property type="component" value="Unassembled WGS sequence"/>
</dbReference>
<dbReference type="GO" id="GO:0006281">
    <property type="term" value="P:DNA repair"/>
    <property type="evidence" value="ECO:0007669"/>
    <property type="project" value="InterPro"/>
</dbReference>